<sequence length="372" mass="41024">LRKVWPLLQQPRFFIFCCFVVLNGAFDGIVASYIFLMQEDMARTTDAMAHIKFIQGMTLFIQCFFEVPFMFLSDWFTKQMGANYVTSLVFILYFFRLLGLSIVGAHGPVWATLLVELLNGPCFGLGYTAIVAHSASVSPPGTSTIVQSLVNICYDSVGYAMASLMGGLLFSSLGGPGMYLVAGISAMVTFLLHLLSIRLLPPAQDSTLKVALRDEGETMALNEAISARNKDDVKMGLNKAVSARNEDDVKMVLNETISPRNKDDVKMALNETISARNEDNVQVVLNKAISARNEDDVKMVLNETISPRNKDDVKMVLNETISARNEDDGKMVLNKTISARNEDDVKMTLNETISARNEDDVKMALNKDSLAG</sequence>
<evidence type="ECO:0000256" key="1">
    <source>
        <dbReference type="ARBA" id="ARBA00004141"/>
    </source>
</evidence>
<feature type="domain" description="Major facilitator superfamily associated" evidence="7">
    <location>
        <begin position="3"/>
        <end position="172"/>
    </location>
</feature>
<keyword evidence="9" id="KW-1185">Reference proteome</keyword>
<evidence type="ECO:0000313" key="8">
    <source>
        <dbReference type="EMBL" id="KAK8720583.1"/>
    </source>
</evidence>
<evidence type="ECO:0000259" key="7">
    <source>
        <dbReference type="Pfam" id="PF12832"/>
    </source>
</evidence>
<feature type="non-terminal residue" evidence="8">
    <location>
        <position position="1"/>
    </location>
</feature>
<evidence type="ECO:0000256" key="3">
    <source>
        <dbReference type="ARBA" id="ARBA00022692"/>
    </source>
</evidence>
<dbReference type="InterPro" id="IPR024989">
    <property type="entry name" value="MFS_assoc_dom"/>
</dbReference>
<accession>A0AAW0VTE7</accession>
<dbReference type="SUPFAM" id="SSF103473">
    <property type="entry name" value="MFS general substrate transporter"/>
    <property type="match status" value="1"/>
</dbReference>
<evidence type="ECO:0000256" key="5">
    <source>
        <dbReference type="ARBA" id="ARBA00023136"/>
    </source>
</evidence>
<feature type="transmembrane region" description="Helical" evidence="6">
    <location>
        <begin position="84"/>
        <end position="103"/>
    </location>
</feature>
<evidence type="ECO:0000256" key="6">
    <source>
        <dbReference type="SAM" id="Phobius"/>
    </source>
</evidence>
<name>A0AAW0VTE7_CHEQU</name>
<evidence type="ECO:0000313" key="9">
    <source>
        <dbReference type="Proteomes" id="UP001445076"/>
    </source>
</evidence>
<proteinExistence type="inferred from homology"/>
<feature type="transmembrane region" description="Helical" evidence="6">
    <location>
        <begin position="152"/>
        <end position="173"/>
    </location>
</feature>
<dbReference type="InterPro" id="IPR051717">
    <property type="entry name" value="MFS_MFSD6"/>
</dbReference>
<gene>
    <name evidence="8" type="ORF">OTU49_013227</name>
</gene>
<feature type="transmembrane region" description="Helical" evidence="6">
    <location>
        <begin position="109"/>
        <end position="132"/>
    </location>
</feature>
<dbReference type="PANTHER" id="PTHR16172:SF37">
    <property type="entry name" value="RE36877P"/>
    <property type="match status" value="1"/>
</dbReference>
<dbReference type="GO" id="GO:0016020">
    <property type="term" value="C:membrane"/>
    <property type="evidence" value="ECO:0007669"/>
    <property type="project" value="UniProtKB-SubCell"/>
</dbReference>
<feature type="transmembrane region" description="Helical" evidence="6">
    <location>
        <begin position="12"/>
        <end position="36"/>
    </location>
</feature>
<feature type="transmembrane region" description="Helical" evidence="6">
    <location>
        <begin position="48"/>
        <end position="72"/>
    </location>
</feature>
<dbReference type="PANTHER" id="PTHR16172">
    <property type="entry name" value="MAJOR FACILITATOR SUPERFAMILY DOMAIN-CONTAINING PROTEIN 6-LIKE"/>
    <property type="match status" value="1"/>
</dbReference>
<comment type="caution">
    <text evidence="8">The sequence shown here is derived from an EMBL/GenBank/DDBJ whole genome shotgun (WGS) entry which is preliminary data.</text>
</comment>
<dbReference type="Gene3D" id="1.20.1250.20">
    <property type="entry name" value="MFS general substrate transporter like domains"/>
    <property type="match status" value="1"/>
</dbReference>
<keyword evidence="4 6" id="KW-1133">Transmembrane helix</keyword>
<feature type="transmembrane region" description="Helical" evidence="6">
    <location>
        <begin position="179"/>
        <end position="200"/>
    </location>
</feature>
<reference evidence="8 9" key="1">
    <citation type="journal article" date="2024" name="BMC Genomics">
        <title>Genome assembly of redclaw crayfish (Cherax quadricarinatus) provides insights into its immune adaptation and hypoxia tolerance.</title>
        <authorList>
            <person name="Liu Z."/>
            <person name="Zheng J."/>
            <person name="Li H."/>
            <person name="Fang K."/>
            <person name="Wang S."/>
            <person name="He J."/>
            <person name="Zhou D."/>
            <person name="Weng S."/>
            <person name="Chi M."/>
            <person name="Gu Z."/>
            <person name="He J."/>
            <person name="Li F."/>
            <person name="Wang M."/>
        </authorList>
    </citation>
    <scope>NUCLEOTIDE SEQUENCE [LARGE SCALE GENOMIC DNA]</scope>
    <source>
        <strain evidence="8">ZL_2023a</strain>
    </source>
</reference>
<dbReference type="InterPro" id="IPR036259">
    <property type="entry name" value="MFS_trans_sf"/>
</dbReference>
<keyword evidence="3 6" id="KW-0812">Transmembrane</keyword>
<evidence type="ECO:0000256" key="4">
    <source>
        <dbReference type="ARBA" id="ARBA00022989"/>
    </source>
</evidence>
<dbReference type="Proteomes" id="UP001445076">
    <property type="component" value="Unassembled WGS sequence"/>
</dbReference>
<comment type="similarity">
    <text evidence="2">Belongs to the major facilitator superfamily. MFSD6 family.</text>
</comment>
<dbReference type="AlphaFoldDB" id="A0AAW0VTE7"/>
<keyword evidence="5 6" id="KW-0472">Membrane</keyword>
<dbReference type="Pfam" id="PF12832">
    <property type="entry name" value="MFS_1_like"/>
    <property type="match status" value="1"/>
</dbReference>
<comment type="subcellular location">
    <subcellularLocation>
        <location evidence="1">Membrane</location>
        <topology evidence="1">Multi-pass membrane protein</topology>
    </subcellularLocation>
</comment>
<dbReference type="EMBL" id="JARKIK010000316">
    <property type="protein sequence ID" value="KAK8720583.1"/>
    <property type="molecule type" value="Genomic_DNA"/>
</dbReference>
<evidence type="ECO:0000256" key="2">
    <source>
        <dbReference type="ARBA" id="ARBA00005241"/>
    </source>
</evidence>
<protein>
    <recommendedName>
        <fullName evidence="7">Major facilitator superfamily associated domain-containing protein</fullName>
    </recommendedName>
</protein>
<organism evidence="8 9">
    <name type="scientific">Cherax quadricarinatus</name>
    <name type="common">Australian red claw crayfish</name>
    <dbReference type="NCBI Taxonomy" id="27406"/>
    <lineage>
        <taxon>Eukaryota</taxon>
        <taxon>Metazoa</taxon>
        <taxon>Ecdysozoa</taxon>
        <taxon>Arthropoda</taxon>
        <taxon>Crustacea</taxon>
        <taxon>Multicrustacea</taxon>
        <taxon>Malacostraca</taxon>
        <taxon>Eumalacostraca</taxon>
        <taxon>Eucarida</taxon>
        <taxon>Decapoda</taxon>
        <taxon>Pleocyemata</taxon>
        <taxon>Astacidea</taxon>
        <taxon>Parastacoidea</taxon>
        <taxon>Parastacidae</taxon>
        <taxon>Cherax</taxon>
    </lineage>
</organism>